<accession>A0A817X888</accession>
<gene>
    <name evidence="1" type="ORF">FME351_LOCUS5779</name>
    <name evidence="2" type="ORF">HFQ381_LOCUS20698</name>
    <name evidence="3" type="ORF">TSG867_LOCUS19431</name>
</gene>
<dbReference type="Proteomes" id="UP000663862">
    <property type="component" value="Unassembled WGS sequence"/>
</dbReference>
<evidence type="ECO:0000313" key="3">
    <source>
        <dbReference type="EMBL" id="CAF4480307.1"/>
    </source>
</evidence>
<proteinExistence type="predicted"/>
<protein>
    <submittedName>
        <fullName evidence="1">Uncharacterized protein</fullName>
    </submittedName>
</protein>
<organism evidence="1 4">
    <name type="scientific">Rotaria socialis</name>
    <dbReference type="NCBI Taxonomy" id="392032"/>
    <lineage>
        <taxon>Eukaryota</taxon>
        <taxon>Metazoa</taxon>
        <taxon>Spiralia</taxon>
        <taxon>Gnathifera</taxon>
        <taxon>Rotifera</taxon>
        <taxon>Eurotatoria</taxon>
        <taxon>Bdelloidea</taxon>
        <taxon>Philodinida</taxon>
        <taxon>Philodinidae</taxon>
        <taxon>Rotaria</taxon>
    </lineage>
</organism>
<dbReference type="EMBL" id="CAJOBO010001791">
    <property type="protein sequence ID" value="CAF4409493.1"/>
    <property type="molecule type" value="Genomic_DNA"/>
</dbReference>
<dbReference type="Proteomes" id="UP000663869">
    <property type="component" value="Unassembled WGS sequence"/>
</dbReference>
<sequence>MGNRAARRRQPNSVLLPSASMAYGPNPGYHPHGYRPPVIVHSTDMAEQPQLSSLDAIYDGLLSCYLFPYVCISYHIFPADS</sequence>
<evidence type="ECO:0000313" key="2">
    <source>
        <dbReference type="EMBL" id="CAF4409493.1"/>
    </source>
</evidence>
<dbReference type="AlphaFoldDB" id="A0A817X888"/>
<dbReference type="Proteomes" id="UP000663851">
    <property type="component" value="Unassembled WGS sequence"/>
</dbReference>
<name>A0A817X888_9BILA</name>
<dbReference type="EMBL" id="CAJOBQ010001358">
    <property type="protein sequence ID" value="CAF4480307.1"/>
    <property type="molecule type" value="Genomic_DNA"/>
</dbReference>
<dbReference type="EMBL" id="CAJNYU010000497">
    <property type="protein sequence ID" value="CAF3364929.1"/>
    <property type="molecule type" value="Genomic_DNA"/>
</dbReference>
<evidence type="ECO:0000313" key="4">
    <source>
        <dbReference type="Proteomes" id="UP000663869"/>
    </source>
</evidence>
<comment type="caution">
    <text evidence="1">The sequence shown here is derived from an EMBL/GenBank/DDBJ whole genome shotgun (WGS) entry which is preliminary data.</text>
</comment>
<reference evidence="1" key="1">
    <citation type="submission" date="2021-02" db="EMBL/GenBank/DDBJ databases">
        <authorList>
            <person name="Nowell W R."/>
        </authorList>
    </citation>
    <scope>NUCLEOTIDE SEQUENCE</scope>
</reference>
<evidence type="ECO:0000313" key="1">
    <source>
        <dbReference type="EMBL" id="CAF3364929.1"/>
    </source>
</evidence>